<keyword evidence="2" id="KW-1133">Transmembrane helix</keyword>
<comment type="caution">
    <text evidence="3">The sequence shown here is derived from an EMBL/GenBank/DDBJ whole genome shotgun (WGS) entry which is preliminary data.</text>
</comment>
<keyword evidence="2" id="KW-0472">Membrane</keyword>
<protein>
    <submittedName>
        <fullName evidence="3">Uncharacterized protein</fullName>
    </submittedName>
</protein>
<dbReference type="AlphaFoldDB" id="A0AAE1F674"/>
<feature type="compositionally biased region" description="Gly residues" evidence="1">
    <location>
        <begin position="497"/>
        <end position="520"/>
    </location>
</feature>
<feature type="transmembrane region" description="Helical" evidence="2">
    <location>
        <begin position="415"/>
        <end position="435"/>
    </location>
</feature>
<feature type="compositionally biased region" description="Acidic residues" evidence="1">
    <location>
        <begin position="532"/>
        <end position="547"/>
    </location>
</feature>
<evidence type="ECO:0000313" key="3">
    <source>
        <dbReference type="EMBL" id="KAK3867183.1"/>
    </source>
</evidence>
<evidence type="ECO:0000313" key="4">
    <source>
        <dbReference type="Proteomes" id="UP001286313"/>
    </source>
</evidence>
<keyword evidence="4" id="KW-1185">Reference proteome</keyword>
<reference evidence="3" key="1">
    <citation type="submission" date="2023-10" db="EMBL/GenBank/DDBJ databases">
        <title>Genome assemblies of two species of porcelain crab, Petrolisthes cinctipes and Petrolisthes manimaculis (Anomura: Porcellanidae).</title>
        <authorList>
            <person name="Angst P."/>
        </authorList>
    </citation>
    <scope>NUCLEOTIDE SEQUENCE</scope>
    <source>
        <strain evidence="3">PB745_01</strain>
        <tissue evidence="3">Gill</tissue>
    </source>
</reference>
<organism evidence="3 4">
    <name type="scientific">Petrolisthes cinctipes</name>
    <name type="common">Flat porcelain crab</name>
    <dbReference type="NCBI Taxonomy" id="88211"/>
    <lineage>
        <taxon>Eukaryota</taxon>
        <taxon>Metazoa</taxon>
        <taxon>Ecdysozoa</taxon>
        <taxon>Arthropoda</taxon>
        <taxon>Crustacea</taxon>
        <taxon>Multicrustacea</taxon>
        <taxon>Malacostraca</taxon>
        <taxon>Eumalacostraca</taxon>
        <taxon>Eucarida</taxon>
        <taxon>Decapoda</taxon>
        <taxon>Pleocyemata</taxon>
        <taxon>Anomura</taxon>
        <taxon>Galatheoidea</taxon>
        <taxon>Porcellanidae</taxon>
        <taxon>Petrolisthes</taxon>
    </lineage>
</organism>
<feature type="compositionally biased region" description="Acidic residues" evidence="1">
    <location>
        <begin position="483"/>
        <end position="492"/>
    </location>
</feature>
<accession>A0AAE1F674</accession>
<proteinExistence type="predicted"/>
<keyword evidence="2" id="KW-0812">Transmembrane</keyword>
<evidence type="ECO:0000256" key="2">
    <source>
        <dbReference type="SAM" id="Phobius"/>
    </source>
</evidence>
<feature type="region of interest" description="Disordered" evidence="1">
    <location>
        <begin position="477"/>
        <end position="569"/>
    </location>
</feature>
<sequence>MPHHQQPRHHGRNEGQLRQAWSHNILLVAGIIVFLVVLPVSLAEGALVVKCPSQETSSATQGQTSTTTPPPPNYCNCTRMGPILSIKCDFQNKEAIKLTRGLLQPFLTPSLKSTYVRMKSTKSIYVTSQFMQAWHEVPSSAFDVWHGGNVTLESSPAAEVPMVYNTTSFAGVGIVGCNVTEIPARFLRDRQRGGFRIKSSNVGIIRAGFIHRIKEMRYIVLEKSVVGVVEGSVASEGFVTLSQRVVHSWNGLLITNTSIGVMAAGAFNLTHHVSSGGGGRGIERGEKESDMESVKVVNSRVGRVGSKALAMTGDINVTIMKNVFEKLDRQALKVAVTGAVNFDQNIIRSWAGDALEGFMCHNRTSLERNTFEVVDDVASVLNLSTTPFHTSCGNPQIFLVITPQSYLLYVADARGAWVLGGLLVVGLVVLMWVGWRYLGKGGETIYNTTNTGRFTSLLAGRGNNARRTSLENLPRHAEFNVPVDDDDDDDDDKMMRGGTGGDGGKLLKGTGGGGGGGVGGCSRVMEKVVEVEVYDDDDDDDEEDEDDRMVNVDEGDVVGPMTPTQKDPS</sequence>
<gene>
    <name evidence="3" type="ORF">Pcinc_027333</name>
</gene>
<dbReference type="EMBL" id="JAWQEG010003262">
    <property type="protein sequence ID" value="KAK3867183.1"/>
    <property type="molecule type" value="Genomic_DNA"/>
</dbReference>
<dbReference type="Proteomes" id="UP001286313">
    <property type="component" value="Unassembled WGS sequence"/>
</dbReference>
<feature type="transmembrane region" description="Helical" evidence="2">
    <location>
        <begin position="21"/>
        <end position="42"/>
    </location>
</feature>
<evidence type="ECO:0000256" key="1">
    <source>
        <dbReference type="SAM" id="MobiDB-lite"/>
    </source>
</evidence>
<name>A0AAE1F674_PETCI</name>